<gene>
    <name evidence="2" type="ORF">SELMODRAFT_423067</name>
</gene>
<reference evidence="2 3" key="1">
    <citation type="journal article" date="2011" name="Science">
        <title>The Selaginella genome identifies genetic changes associated with the evolution of vascular plants.</title>
        <authorList>
            <person name="Banks J.A."/>
            <person name="Nishiyama T."/>
            <person name="Hasebe M."/>
            <person name="Bowman J.L."/>
            <person name="Gribskov M."/>
            <person name="dePamphilis C."/>
            <person name="Albert V.A."/>
            <person name="Aono N."/>
            <person name="Aoyama T."/>
            <person name="Ambrose B.A."/>
            <person name="Ashton N.W."/>
            <person name="Axtell M.J."/>
            <person name="Barker E."/>
            <person name="Barker M.S."/>
            <person name="Bennetzen J.L."/>
            <person name="Bonawitz N.D."/>
            <person name="Chapple C."/>
            <person name="Cheng C."/>
            <person name="Correa L.G."/>
            <person name="Dacre M."/>
            <person name="DeBarry J."/>
            <person name="Dreyer I."/>
            <person name="Elias M."/>
            <person name="Engstrom E.M."/>
            <person name="Estelle M."/>
            <person name="Feng L."/>
            <person name="Finet C."/>
            <person name="Floyd S.K."/>
            <person name="Frommer W.B."/>
            <person name="Fujita T."/>
            <person name="Gramzow L."/>
            <person name="Gutensohn M."/>
            <person name="Harholt J."/>
            <person name="Hattori M."/>
            <person name="Heyl A."/>
            <person name="Hirai T."/>
            <person name="Hiwatashi Y."/>
            <person name="Ishikawa M."/>
            <person name="Iwata M."/>
            <person name="Karol K.G."/>
            <person name="Koehler B."/>
            <person name="Kolukisaoglu U."/>
            <person name="Kubo M."/>
            <person name="Kurata T."/>
            <person name="Lalonde S."/>
            <person name="Li K."/>
            <person name="Li Y."/>
            <person name="Litt A."/>
            <person name="Lyons E."/>
            <person name="Manning G."/>
            <person name="Maruyama T."/>
            <person name="Michael T.P."/>
            <person name="Mikami K."/>
            <person name="Miyazaki S."/>
            <person name="Morinaga S."/>
            <person name="Murata T."/>
            <person name="Mueller-Roeber B."/>
            <person name="Nelson D.R."/>
            <person name="Obara M."/>
            <person name="Oguri Y."/>
            <person name="Olmstead R.G."/>
            <person name="Onodera N."/>
            <person name="Petersen B.L."/>
            <person name="Pils B."/>
            <person name="Prigge M."/>
            <person name="Rensing S.A."/>
            <person name="Riano-Pachon D.M."/>
            <person name="Roberts A.W."/>
            <person name="Sato Y."/>
            <person name="Scheller H.V."/>
            <person name="Schulz B."/>
            <person name="Schulz C."/>
            <person name="Shakirov E.V."/>
            <person name="Shibagaki N."/>
            <person name="Shinohara N."/>
            <person name="Shippen D.E."/>
            <person name="Soerensen I."/>
            <person name="Sotooka R."/>
            <person name="Sugimoto N."/>
            <person name="Sugita M."/>
            <person name="Sumikawa N."/>
            <person name="Tanurdzic M."/>
            <person name="Theissen G."/>
            <person name="Ulvskov P."/>
            <person name="Wakazuki S."/>
            <person name="Weng J.K."/>
            <person name="Willats W.W."/>
            <person name="Wipf D."/>
            <person name="Wolf P.G."/>
            <person name="Yang L."/>
            <person name="Zimmer A.D."/>
            <person name="Zhu Q."/>
            <person name="Mitros T."/>
            <person name="Hellsten U."/>
            <person name="Loque D."/>
            <person name="Otillar R."/>
            <person name="Salamov A."/>
            <person name="Schmutz J."/>
            <person name="Shapiro H."/>
            <person name="Lindquist E."/>
            <person name="Lucas S."/>
            <person name="Rokhsar D."/>
            <person name="Grigoriev I.V."/>
        </authorList>
    </citation>
    <scope>NUCLEOTIDE SEQUENCE [LARGE SCALE GENOMIC DNA]</scope>
</reference>
<dbReference type="EMBL" id="GL377625">
    <property type="protein sequence ID" value="EFJ14977.1"/>
    <property type="molecule type" value="Genomic_DNA"/>
</dbReference>
<dbReference type="HOGENOM" id="CLU_2019207_0_0_1"/>
<evidence type="ECO:0000256" key="1">
    <source>
        <dbReference type="SAM" id="MobiDB-lite"/>
    </source>
</evidence>
<dbReference type="Gramene" id="EFJ14977">
    <property type="protein sequence ID" value="EFJ14977"/>
    <property type="gene ID" value="SELMODRAFT_423067"/>
</dbReference>
<evidence type="ECO:0000313" key="3">
    <source>
        <dbReference type="Proteomes" id="UP000001514"/>
    </source>
</evidence>
<sequence length="123" mass="13636">MKQVRERLYISNADDAGIYLCGIMQGFTHVLSLAPVCLHPQCNFNEFTLCKIYRKSGSGAYNKNSPGCSLDVQKGESSSDSDMSPSELQVVAEDDQNDDKGTIRADEEADHKEQLDNFLALRT</sequence>
<dbReference type="KEGG" id="smo:SELMODRAFT_423067"/>
<name>D8SKG6_SELML</name>
<feature type="compositionally biased region" description="Basic and acidic residues" evidence="1">
    <location>
        <begin position="98"/>
        <end position="115"/>
    </location>
</feature>
<keyword evidence="3" id="KW-1185">Reference proteome</keyword>
<dbReference type="Proteomes" id="UP000001514">
    <property type="component" value="Unassembled WGS sequence"/>
</dbReference>
<feature type="region of interest" description="Disordered" evidence="1">
    <location>
        <begin position="58"/>
        <end position="123"/>
    </location>
</feature>
<proteinExistence type="predicted"/>
<dbReference type="AlphaFoldDB" id="D8SKG6"/>
<dbReference type="InParanoid" id="D8SKG6"/>
<organism evidence="3">
    <name type="scientific">Selaginella moellendorffii</name>
    <name type="common">Spikemoss</name>
    <dbReference type="NCBI Taxonomy" id="88036"/>
    <lineage>
        <taxon>Eukaryota</taxon>
        <taxon>Viridiplantae</taxon>
        <taxon>Streptophyta</taxon>
        <taxon>Embryophyta</taxon>
        <taxon>Tracheophyta</taxon>
        <taxon>Lycopodiopsida</taxon>
        <taxon>Selaginellales</taxon>
        <taxon>Selaginellaceae</taxon>
        <taxon>Selaginella</taxon>
    </lineage>
</organism>
<protein>
    <submittedName>
        <fullName evidence="2">Uncharacterized protein</fullName>
    </submittedName>
</protein>
<evidence type="ECO:0000313" key="2">
    <source>
        <dbReference type="EMBL" id="EFJ14977.1"/>
    </source>
</evidence>
<accession>D8SKG6</accession>